<evidence type="ECO:0008006" key="3">
    <source>
        <dbReference type="Google" id="ProtNLM"/>
    </source>
</evidence>
<evidence type="ECO:0000313" key="1">
    <source>
        <dbReference type="EMBL" id="GBO44653.1"/>
    </source>
</evidence>
<proteinExistence type="predicted"/>
<protein>
    <recommendedName>
        <fullName evidence="3">MATH domain-containing protein</fullName>
    </recommendedName>
</protein>
<gene>
    <name evidence="1" type="ORF">AVEN_53545_1</name>
</gene>
<dbReference type="Proteomes" id="UP000499080">
    <property type="component" value="Unassembled WGS sequence"/>
</dbReference>
<keyword evidence="2" id="KW-1185">Reference proteome</keyword>
<sequence>MSDEYKGYITLYFGRNPVDDGPEEISLNFELSVLASDRSSHRSSESKFAFKNNFGFLWTKFVKMDDVSQDILTMRCRIWKGEGKVHKFAPICARTRIAVENISFLHVVENFSTVGPNQKKIVELRSHSKKRFVVSSCLYFTCDTCDEGEIIVKITPSYSHHILCERKMFLFDASGNIVGCGESDNRSDAEGKDIQKLPLSITRQVILNKKNEFLKKIKYICFVDPLFPRDWNLRKSKNSA</sequence>
<evidence type="ECO:0000313" key="2">
    <source>
        <dbReference type="Proteomes" id="UP000499080"/>
    </source>
</evidence>
<organism evidence="1 2">
    <name type="scientific">Araneus ventricosus</name>
    <name type="common">Orbweaver spider</name>
    <name type="synonym">Epeira ventricosa</name>
    <dbReference type="NCBI Taxonomy" id="182803"/>
    <lineage>
        <taxon>Eukaryota</taxon>
        <taxon>Metazoa</taxon>
        <taxon>Ecdysozoa</taxon>
        <taxon>Arthropoda</taxon>
        <taxon>Chelicerata</taxon>
        <taxon>Arachnida</taxon>
        <taxon>Araneae</taxon>
        <taxon>Araneomorphae</taxon>
        <taxon>Entelegynae</taxon>
        <taxon>Araneoidea</taxon>
        <taxon>Araneidae</taxon>
        <taxon>Araneus</taxon>
    </lineage>
</organism>
<name>A0A4Y2X552_ARAVE</name>
<dbReference type="EMBL" id="BGPR01071468">
    <property type="protein sequence ID" value="GBO44653.1"/>
    <property type="molecule type" value="Genomic_DNA"/>
</dbReference>
<reference evidence="1 2" key="1">
    <citation type="journal article" date="2019" name="Sci. Rep.">
        <title>Orb-weaving spider Araneus ventricosus genome elucidates the spidroin gene catalogue.</title>
        <authorList>
            <person name="Kono N."/>
            <person name="Nakamura H."/>
            <person name="Ohtoshi R."/>
            <person name="Moran D.A.P."/>
            <person name="Shinohara A."/>
            <person name="Yoshida Y."/>
            <person name="Fujiwara M."/>
            <person name="Mori M."/>
            <person name="Tomita M."/>
            <person name="Arakawa K."/>
        </authorList>
    </citation>
    <scope>NUCLEOTIDE SEQUENCE [LARGE SCALE GENOMIC DNA]</scope>
</reference>
<dbReference type="AlphaFoldDB" id="A0A4Y2X552"/>
<comment type="caution">
    <text evidence="1">The sequence shown here is derived from an EMBL/GenBank/DDBJ whole genome shotgun (WGS) entry which is preliminary data.</text>
</comment>
<accession>A0A4Y2X552</accession>